<feature type="transmembrane region" description="Helical" evidence="2">
    <location>
        <begin position="84"/>
        <end position="106"/>
    </location>
</feature>
<feature type="domain" description="VanZ-like" evidence="3">
    <location>
        <begin position="85"/>
        <end position="154"/>
    </location>
</feature>
<evidence type="ECO:0000256" key="1">
    <source>
        <dbReference type="SAM" id="MobiDB-lite"/>
    </source>
</evidence>
<protein>
    <recommendedName>
        <fullName evidence="3">VanZ-like domain-containing protein</fullName>
    </recommendedName>
</protein>
<proteinExistence type="predicted"/>
<organism evidence="4 5">
    <name type="scientific">Streptomyces griseoruber</name>
    <dbReference type="NCBI Taxonomy" id="1943"/>
    <lineage>
        <taxon>Bacteria</taxon>
        <taxon>Bacillati</taxon>
        <taxon>Actinomycetota</taxon>
        <taxon>Actinomycetes</taxon>
        <taxon>Kitasatosporales</taxon>
        <taxon>Streptomycetaceae</taxon>
        <taxon>Streptomyces</taxon>
    </lineage>
</organism>
<dbReference type="AlphaFoldDB" id="A0A101SPY7"/>
<feature type="transmembrane region" description="Helical" evidence="2">
    <location>
        <begin position="15"/>
        <end position="38"/>
    </location>
</feature>
<keyword evidence="2" id="KW-0472">Membrane</keyword>
<dbReference type="InterPro" id="IPR006976">
    <property type="entry name" value="VanZ-like"/>
</dbReference>
<dbReference type="Pfam" id="PF04892">
    <property type="entry name" value="VanZ"/>
    <property type="match status" value="1"/>
</dbReference>
<feature type="compositionally biased region" description="Polar residues" evidence="1">
    <location>
        <begin position="255"/>
        <end position="276"/>
    </location>
</feature>
<keyword evidence="2" id="KW-0812">Transmembrane</keyword>
<sequence>MCFEGAHVIEASISAVPGLIVSFVILAVLVAVPTALVAKARKKPWPLRTALAACLAGIFAVTLLPGDAGLESWQCDTGMPTHVFTSASSLLNIALFAPGAVLAVLLFRRPVTVAAAFGALSGAVELAQSVGHLGRSCSVTDLAANATGAVLGSAAGAVWLYRRRQSPAEPVRDLVWGVSLAAVAVLAVGGVFQSRIDSVDVVAMDDRMRDLAESAAQADEWIATAAKGVFGSGTEMRGTATKKDGSRLKITAETNRGTISGTWPQKTLESARSSNARGDEGSLSEKEVAAAAERFARTWFPRNVAGSDRRIRSIGDGPTRAYTVVYRRYTDKVMMPVRLDLTITTTGRVIGFSARTVDDPALPRVTIDEAKAKTLAEDATGLPADSTSLLAQQVKGEWRPVWWVGSGKQDIAIDAATGERIAGEG</sequence>
<dbReference type="Proteomes" id="UP000052982">
    <property type="component" value="Unassembled WGS sequence"/>
</dbReference>
<feature type="transmembrane region" description="Helical" evidence="2">
    <location>
        <begin position="113"/>
        <end position="130"/>
    </location>
</feature>
<evidence type="ECO:0000259" key="3">
    <source>
        <dbReference type="Pfam" id="PF04892"/>
    </source>
</evidence>
<name>A0A101SPY7_9ACTN</name>
<keyword evidence="5" id="KW-1185">Reference proteome</keyword>
<feature type="region of interest" description="Disordered" evidence="1">
    <location>
        <begin position="255"/>
        <end position="284"/>
    </location>
</feature>
<feature type="transmembrane region" description="Helical" evidence="2">
    <location>
        <begin position="173"/>
        <end position="192"/>
    </location>
</feature>
<dbReference type="EMBL" id="LMWW01000058">
    <property type="protein sequence ID" value="KUN77828.1"/>
    <property type="molecule type" value="Genomic_DNA"/>
</dbReference>
<accession>A0A101SPY7</accession>
<evidence type="ECO:0000313" key="5">
    <source>
        <dbReference type="Proteomes" id="UP000052982"/>
    </source>
</evidence>
<feature type="transmembrane region" description="Helical" evidence="2">
    <location>
        <begin position="45"/>
        <end position="64"/>
    </location>
</feature>
<feature type="transmembrane region" description="Helical" evidence="2">
    <location>
        <begin position="142"/>
        <end position="161"/>
    </location>
</feature>
<evidence type="ECO:0000313" key="4">
    <source>
        <dbReference type="EMBL" id="KUN77828.1"/>
    </source>
</evidence>
<reference evidence="4 5" key="1">
    <citation type="submission" date="2015-10" db="EMBL/GenBank/DDBJ databases">
        <title>Draft genome sequence of Streptomyces griseoruber DSM 40281, type strain for the species Streptomyces griseoruber.</title>
        <authorList>
            <person name="Ruckert C."/>
            <person name="Winkler A."/>
            <person name="Kalinowski J."/>
            <person name="Kampfer P."/>
            <person name="Glaeser S."/>
        </authorList>
    </citation>
    <scope>NUCLEOTIDE SEQUENCE [LARGE SCALE GENOMIC DNA]</scope>
    <source>
        <strain evidence="4 5">DSM 40281</strain>
    </source>
</reference>
<comment type="caution">
    <text evidence="4">The sequence shown here is derived from an EMBL/GenBank/DDBJ whole genome shotgun (WGS) entry which is preliminary data.</text>
</comment>
<evidence type="ECO:0000256" key="2">
    <source>
        <dbReference type="SAM" id="Phobius"/>
    </source>
</evidence>
<gene>
    <name evidence="4" type="ORF">AQJ64_33210</name>
</gene>
<keyword evidence="2" id="KW-1133">Transmembrane helix</keyword>